<organism evidence="1 2">
    <name type="scientific">Streblomastix strix</name>
    <dbReference type="NCBI Taxonomy" id="222440"/>
    <lineage>
        <taxon>Eukaryota</taxon>
        <taxon>Metamonada</taxon>
        <taxon>Preaxostyla</taxon>
        <taxon>Oxymonadida</taxon>
        <taxon>Streblomastigidae</taxon>
        <taxon>Streblomastix</taxon>
    </lineage>
</organism>
<sequence>MKEQFMVYCIETINTHSQPTKMSRFSIPPLIQNIIYEKRLKIVDTHEMDDDGVEKVKPLQLPILLNAKQLYTLMIFDDIENKVYLDKHTLSTSITHIFHMQLLRNTDKFGCAKKVFLTHLQAKLHANVLR</sequence>
<evidence type="ECO:0000313" key="1">
    <source>
        <dbReference type="EMBL" id="KAA6384459.1"/>
    </source>
</evidence>
<comment type="caution">
    <text evidence="1">The sequence shown here is derived from an EMBL/GenBank/DDBJ whole genome shotgun (WGS) entry which is preliminary data.</text>
</comment>
<proteinExistence type="predicted"/>
<name>A0A5J4VQ36_9EUKA</name>
<accession>A0A5J4VQ36</accession>
<dbReference type="EMBL" id="SNRW01005751">
    <property type="protein sequence ID" value="KAA6384459.1"/>
    <property type="molecule type" value="Genomic_DNA"/>
</dbReference>
<protein>
    <submittedName>
        <fullName evidence="1">Uncharacterized protein</fullName>
    </submittedName>
</protein>
<evidence type="ECO:0000313" key="2">
    <source>
        <dbReference type="Proteomes" id="UP000324800"/>
    </source>
</evidence>
<dbReference type="AlphaFoldDB" id="A0A5J4VQ36"/>
<gene>
    <name evidence="1" type="ORF">EZS28_020014</name>
</gene>
<dbReference type="Proteomes" id="UP000324800">
    <property type="component" value="Unassembled WGS sequence"/>
</dbReference>
<reference evidence="1 2" key="1">
    <citation type="submission" date="2019-03" db="EMBL/GenBank/DDBJ databases">
        <title>Single cell metagenomics reveals metabolic interactions within the superorganism composed of flagellate Streblomastix strix and complex community of Bacteroidetes bacteria on its surface.</title>
        <authorList>
            <person name="Treitli S.C."/>
            <person name="Kolisko M."/>
            <person name="Husnik F."/>
            <person name="Keeling P."/>
            <person name="Hampl V."/>
        </authorList>
    </citation>
    <scope>NUCLEOTIDE SEQUENCE [LARGE SCALE GENOMIC DNA]</scope>
    <source>
        <strain evidence="1">ST1C</strain>
    </source>
</reference>